<dbReference type="GO" id="GO:0005829">
    <property type="term" value="C:cytosol"/>
    <property type="evidence" value="ECO:0007669"/>
    <property type="project" value="TreeGrafter"/>
</dbReference>
<evidence type="ECO:0000259" key="1">
    <source>
        <dbReference type="Pfam" id="PF00248"/>
    </source>
</evidence>
<dbReference type="Gene3D" id="3.20.20.100">
    <property type="entry name" value="NADP-dependent oxidoreductase domain"/>
    <property type="match status" value="1"/>
</dbReference>
<organism evidence="2 3">
    <name type="scientific">Streptomyces zhaozhouensis</name>
    <dbReference type="NCBI Taxonomy" id="1300267"/>
    <lineage>
        <taxon>Bacteria</taxon>
        <taxon>Bacillati</taxon>
        <taxon>Actinomycetota</taxon>
        <taxon>Actinomycetes</taxon>
        <taxon>Kitasatosporales</taxon>
        <taxon>Streptomycetaceae</taxon>
        <taxon>Streptomyces</taxon>
    </lineage>
</organism>
<dbReference type="SUPFAM" id="SSF51430">
    <property type="entry name" value="NAD(P)-linked oxidoreductase"/>
    <property type="match status" value="1"/>
</dbReference>
<reference evidence="2 3" key="1">
    <citation type="submission" date="2017-09" db="EMBL/GenBank/DDBJ databases">
        <authorList>
            <person name="Ehlers B."/>
            <person name="Leendertz F.H."/>
        </authorList>
    </citation>
    <scope>NUCLEOTIDE SEQUENCE [LARGE SCALE GENOMIC DNA]</scope>
    <source>
        <strain evidence="2 3">CGMCC 4.7095</strain>
    </source>
</reference>
<feature type="domain" description="NADP-dependent oxidoreductase" evidence="1">
    <location>
        <begin position="19"/>
        <end position="315"/>
    </location>
</feature>
<proteinExistence type="predicted"/>
<dbReference type="InterPro" id="IPR036812">
    <property type="entry name" value="NAD(P)_OxRdtase_dom_sf"/>
</dbReference>
<dbReference type="CDD" id="cd19152">
    <property type="entry name" value="AKR_AKR15A"/>
    <property type="match status" value="1"/>
</dbReference>
<name>A0A286DZ69_9ACTN</name>
<dbReference type="Pfam" id="PF00248">
    <property type="entry name" value="Aldo_ket_red"/>
    <property type="match status" value="1"/>
</dbReference>
<gene>
    <name evidence="2" type="ORF">SAMN06297387_113114</name>
</gene>
<dbReference type="InterPro" id="IPR020471">
    <property type="entry name" value="AKR"/>
</dbReference>
<dbReference type="EMBL" id="OCNE01000013">
    <property type="protein sequence ID" value="SOD63955.1"/>
    <property type="molecule type" value="Genomic_DNA"/>
</dbReference>
<dbReference type="PANTHER" id="PTHR42686">
    <property type="entry name" value="GH17980P-RELATED"/>
    <property type="match status" value="1"/>
</dbReference>
<evidence type="ECO:0000313" key="2">
    <source>
        <dbReference type="EMBL" id="SOD63955.1"/>
    </source>
</evidence>
<accession>A0A286DZ69</accession>
<dbReference type="PANTHER" id="PTHR42686:SF1">
    <property type="entry name" value="GH17980P-RELATED"/>
    <property type="match status" value="1"/>
</dbReference>
<dbReference type="InterPro" id="IPR023210">
    <property type="entry name" value="NADP_OxRdtase_dom"/>
</dbReference>
<evidence type="ECO:0000313" key="3">
    <source>
        <dbReference type="Proteomes" id="UP000219072"/>
    </source>
</evidence>
<dbReference type="Proteomes" id="UP000219072">
    <property type="component" value="Unassembled WGS sequence"/>
</dbReference>
<protein>
    <submittedName>
        <fullName evidence="2">D-threo-aldose 1-dehydrogenase</fullName>
    </submittedName>
</protein>
<sequence length="330" mass="34311">MTGAGGSVTLGRSGVTVSRIGLGTAPLGGLFTPVSDADAEATLEAAWDAGVRYFDTAPHYGLGVAERRLGAFLADRPRDEVVVSTKVGRLLRPGYSPPGTDGYHGAPTDLARRWDFSAEGVRASLTESLERSGLDAFDLVLLHDPDDHGEQALAEAYPALAELRAEGLVRAVGAGMNQTGMLTRLVNEAELDVVLVAGRYSLLDRSAADELLPACEARGVGVLVGGVFNSGLLAAPRAGATFDYAPAPDPLVRRARALAARCAAFGVPLPAAALQFPLRHPAVSGVLLGARNGREITENVAHAATGIPEELWRSLEAGPSEEAEESGSTE</sequence>
<keyword evidence="3" id="KW-1185">Reference proteome</keyword>
<dbReference type="AlphaFoldDB" id="A0A286DZ69"/>
<dbReference type="GO" id="GO:0016491">
    <property type="term" value="F:oxidoreductase activity"/>
    <property type="evidence" value="ECO:0007669"/>
    <property type="project" value="InterPro"/>
</dbReference>